<dbReference type="SMART" id="SM00176">
    <property type="entry name" value="RAN"/>
    <property type="match status" value="2"/>
</dbReference>
<dbReference type="EMBL" id="JALLBG020000024">
    <property type="protein sequence ID" value="KAL3771391.1"/>
    <property type="molecule type" value="Genomic_DNA"/>
</dbReference>
<dbReference type="InterPro" id="IPR002041">
    <property type="entry name" value="Ran_GTPase"/>
</dbReference>
<dbReference type="Pfam" id="PF00071">
    <property type="entry name" value="Ras"/>
    <property type="match status" value="2"/>
</dbReference>
<gene>
    <name evidence="8" type="ORF">ACHAWU_004664</name>
</gene>
<reference evidence="8 9" key="1">
    <citation type="submission" date="2024-10" db="EMBL/GenBank/DDBJ databases">
        <title>Updated reference genomes for cyclostephanoid diatoms.</title>
        <authorList>
            <person name="Roberts W.R."/>
            <person name="Alverson A.J."/>
        </authorList>
    </citation>
    <scope>NUCLEOTIDE SEQUENCE [LARGE SCALE GENOMIC DNA]</scope>
    <source>
        <strain evidence="8 9">AJA232-27</strain>
    </source>
</reference>
<evidence type="ECO:0000256" key="4">
    <source>
        <dbReference type="ARBA" id="ARBA00022741"/>
    </source>
</evidence>
<name>A0ABD3N5S4_9STRA</name>
<organism evidence="8 9">
    <name type="scientific">Discostella pseudostelligera</name>
    <dbReference type="NCBI Taxonomy" id="259834"/>
    <lineage>
        <taxon>Eukaryota</taxon>
        <taxon>Sar</taxon>
        <taxon>Stramenopiles</taxon>
        <taxon>Ochrophyta</taxon>
        <taxon>Bacillariophyta</taxon>
        <taxon>Coscinodiscophyceae</taxon>
        <taxon>Thalassiosirophycidae</taxon>
        <taxon>Stephanodiscales</taxon>
        <taxon>Stephanodiscaceae</taxon>
        <taxon>Discostella</taxon>
    </lineage>
</organism>
<dbReference type="FunFam" id="3.40.50.300:FF:001447">
    <property type="entry name" value="Ras-related protein Rab-1B"/>
    <property type="match status" value="1"/>
</dbReference>
<keyword evidence="3" id="KW-0813">Transport</keyword>
<dbReference type="PROSITE" id="PS51421">
    <property type="entry name" value="RAS"/>
    <property type="match status" value="1"/>
</dbReference>
<protein>
    <submittedName>
        <fullName evidence="8">Uncharacterized protein</fullName>
    </submittedName>
</protein>
<evidence type="ECO:0000313" key="8">
    <source>
        <dbReference type="EMBL" id="KAL3771391.1"/>
    </source>
</evidence>
<keyword evidence="4" id="KW-0547">Nucleotide-binding</keyword>
<comment type="similarity">
    <text evidence="2">Belongs to the small GTPase superfamily. Ran family.</text>
</comment>
<dbReference type="GO" id="GO:0005525">
    <property type="term" value="F:GTP binding"/>
    <property type="evidence" value="ECO:0007669"/>
    <property type="project" value="UniProtKB-KW"/>
</dbReference>
<proteinExistence type="inferred from homology"/>
<keyword evidence="5" id="KW-0653">Protein transport</keyword>
<comment type="subcellular location">
    <subcellularLocation>
        <location evidence="1">Nucleus</location>
    </subcellularLocation>
</comment>
<dbReference type="PROSITE" id="PS51419">
    <property type="entry name" value="RAB"/>
    <property type="match status" value="2"/>
</dbReference>
<dbReference type="InterPro" id="IPR027417">
    <property type="entry name" value="P-loop_NTPase"/>
</dbReference>
<dbReference type="NCBIfam" id="TIGR00231">
    <property type="entry name" value="small_GTP"/>
    <property type="match status" value="2"/>
</dbReference>
<dbReference type="AlphaFoldDB" id="A0ABD3N5S4"/>
<keyword evidence="7" id="KW-0539">Nucleus</keyword>
<dbReference type="SMART" id="SM00174">
    <property type="entry name" value="RHO"/>
    <property type="match status" value="1"/>
</dbReference>
<keyword evidence="9" id="KW-1185">Reference proteome</keyword>
<evidence type="ECO:0000256" key="6">
    <source>
        <dbReference type="ARBA" id="ARBA00023134"/>
    </source>
</evidence>
<accession>A0ABD3N5S4</accession>
<keyword evidence="6" id="KW-0342">GTP-binding</keyword>
<dbReference type="PANTHER" id="PTHR24071:SF0">
    <property type="entry name" value="GTP-BINDING NUCLEAR PROTEIN RAN"/>
    <property type="match status" value="1"/>
</dbReference>
<feature type="non-terminal residue" evidence="8">
    <location>
        <position position="459"/>
    </location>
</feature>
<evidence type="ECO:0000256" key="1">
    <source>
        <dbReference type="ARBA" id="ARBA00004123"/>
    </source>
</evidence>
<dbReference type="SUPFAM" id="SSF52540">
    <property type="entry name" value="P-loop containing nucleoside triphosphate hydrolases"/>
    <property type="match status" value="2"/>
</dbReference>
<evidence type="ECO:0000256" key="7">
    <source>
        <dbReference type="ARBA" id="ARBA00023242"/>
    </source>
</evidence>
<dbReference type="SMART" id="SM00173">
    <property type="entry name" value="RAS"/>
    <property type="match status" value="2"/>
</dbReference>
<dbReference type="SMART" id="SM00175">
    <property type="entry name" value="RAB"/>
    <property type="match status" value="2"/>
</dbReference>
<dbReference type="InterPro" id="IPR001806">
    <property type="entry name" value="Small_GTPase"/>
</dbReference>
<evidence type="ECO:0000256" key="2">
    <source>
        <dbReference type="ARBA" id="ARBA00008028"/>
    </source>
</evidence>
<dbReference type="GO" id="GO:0005634">
    <property type="term" value="C:nucleus"/>
    <property type="evidence" value="ECO:0007669"/>
    <property type="project" value="UniProtKB-SubCell"/>
</dbReference>
<dbReference type="PRINTS" id="PR00449">
    <property type="entry name" value="RASTRNSFRMNG"/>
</dbReference>
<evidence type="ECO:0000256" key="5">
    <source>
        <dbReference type="ARBA" id="ARBA00022927"/>
    </source>
</evidence>
<dbReference type="PROSITE" id="PS51418">
    <property type="entry name" value="RAN"/>
    <property type="match status" value="1"/>
</dbReference>
<dbReference type="InterPro" id="IPR005225">
    <property type="entry name" value="Small_GTP-bd"/>
</dbReference>
<evidence type="ECO:0000313" key="9">
    <source>
        <dbReference type="Proteomes" id="UP001530293"/>
    </source>
</evidence>
<dbReference type="Proteomes" id="UP001530293">
    <property type="component" value="Unassembled WGS sequence"/>
</dbReference>
<dbReference type="PANTHER" id="PTHR24071">
    <property type="entry name" value="RAN GTPASE"/>
    <property type="match status" value="1"/>
</dbReference>
<dbReference type="GO" id="GO:0015031">
    <property type="term" value="P:protein transport"/>
    <property type="evidence" value="ECO:0007669"/>
    <property type="project" value="UniProtKB-KW"/>
</dbReference>
<sequence>MRVREFNLFFIGDSKVGKSTFLKRYDARFQKEYTGTNELEFYPLVFFSTQGPIQFNIFDTVGEDTDDFQMTSSLHKSYFKEAHCVIVMFDVTRQETFDSFQNWCRTIVDVCDNENLPIVLVGNKCDLEHERRVFDSDVQGRLRTAEYEMGYCDVSAKSGLNYCEPFIYLARKLLEDVQLHLIDEPLTAFKTGVAPSSTYVTMKISPLSLSETSVTPVIIIADMSNGSDSFYMGFYASKVGKSTFLKRYDARFQKEYTGTNELEFYPLVFFSTQGPIQFNIFDTVGEDTDDFQTTSSLHKSYFKEAHCVIVMFDVTRQETFDSFQNWCHTIVDVCDNENLPIVLVGNKCDLEHERRVFDSDVQGRLRTAEYEMGYCDVSAKSGLNYCEPFIYLARKLLEDVQLHLIDEPSTAFKTGVAPSSTYVTMKISPLSLSETSVTPVIIIADMSNGSDSFYMGFYA</sequence>
<dbReference type="Gene3D" id="3.40.50.300">
    <property type="entry name" value="P-loop containing nucleotide triphosphate hydrolases"/>
    <property type="match status" value="2"/>
</dbReference>
<comment type="caution">
    <text evidence="8">The sequence shown here is derived from an EMBL/GenBank/DDBJ whole genome shotgun (WGS) entry which is preliminary data.</text>
</comment>
<evidence type="ECO:0000256" key="3">
    <source>
        <dbReference type="ARBA" id="ARBA00022448"/>
    </source>
</evidence>